<keyword evidence="2" id="KW-1185">Reference proteome</keyword>
<proteinExistence type="predicted"/>
<accession>A0A918XT09</accession>
<dbReference type="AlphaFoldDB" id="A0A918XT09"/>
<evidence type="ECO:0000313" key="1">
    <source>
        <dbReference type="EMBL" id="GHD51117.1"/>
    </source>
</evidence>
<dbReference type="Proteomes" id="UP000630353">
    <property type="component" value="Unassembled WGS sequence"/>
</dbReference>
<sequence>MKRLLVPLLGDAGDRPALDLAAAIAKRRGAHIDAILFVRDPRDMIPLVGEGFNASMIDSIVEAAEAQAADRDRAARATYSAWREDAGISEVEAAGKPSASFSSVTGSLPSAVVRPSRTADLVVFARSKAEDGQERAGLVEVAMFDSGRPVLLAGSAGGADVGRRVVVGWNGSAEAARAIAMSMPLLAAADAVTVVVVDDGDVTETPDDLVRTMSLWGIAATGRTVKVGSEGVAATLEAEASAAGADMILLGAYSHSRVREFVMGGVTDDALTDSTVAMMLAR</sequence>
<dbReference type="Gene3D" id="3.40.50.12370">
    <property type="match status" value="1"/>
</dbReference>
<reference evidence="1" key="2">
    <citation type="submission" date="2020-09" db="EMBL/GenBank/DDBJ databases">
        <authorList>
            <person name="Sun Q."/>
            <person name="Kim S."/>
        </authorList>
    </citation>
    <scope>NUCLEOTIDE SEQUENCE</scope>
    <source>
        <strain evidence="1">KCTC 42651</strain>
    </source>
</reference>
<gene>
    <name evidence="1" type="ORF">GCM10017083_25180</name>
</gene>
<reference evidence="1" key="1">
    <citation type="journal article" date="2014" name="Int. J. Syst. Evol. Microbiol.">
        <title>Complete genome sequence of Corynebacterium casei LMG S-19264T (=DSM 44701T), isolated from a smear-ripened cheese.</title>
        <authorList>
            <consortium name="US DOE Joint Genome Institute (JGI-PGF)"/>
            <person name="Walter F."/>
            <person name="Albersmeier A."/>
            <person name="Kalinowski J."/>
            <person name="Ruckert C."/>
        </authorList>
    </citation>
    <scope>NUCLEOTIDE SEQUENCE</scope>
    <source>
        <strain evidence="1">KCTC 42651</strain>
    </source>
</reference>
<dbReference type="EMBL" id="BMZS01000005">
    <property type="protein sequence ID" value="GHD51117.1"/>
    <property type="molecule type" value="Genomic_DNA"/>
</dbReference>
<comment type="caution">
    <text evidence="1">The sequence shown here is derived from an EMBL/GenBank/DDBJ whole genome shotgun (WGS) entry which is preliminary data.</text>
</comment>
<protein>
    <submittedName>
        <fullName evidence="1">Universal stress protein UspA</fullName>
    </submittedName>
</protein>
<dbReference type="RefSeq" id="WP_189990015.1">
    <property type="nucleotide sequence ID" value="NZ_BMZS01000005.1"/>
</dbReference>
<dbReference type="SUPFAM" id="SSF52402">
    <property type="entry name" value="Adenine nucleotide alpha hydrolases-like"/>
    <property type="match status" value="2"/>
</dbReference>
<organism evidence="1 2">
    <name type="scientific">Thalassobaculum fulvum</name>
    <dbReference type="NCBI Taxonomy" id="1633335"/>
    <lineage>
        <taxon>Bacteria</taxon>
        <taxon>Pseudomonadati</taxon>
        <taxon>Pseudomonadota</taxon>
        <taxon>Alphaproteobacteria</taxon>
        <taxon>Rhodospirillales</taxon>
        <taxon>Thalassobaculaceae</taxon>
        <taxon>Thalassobaculum</taxon>
    </lineage>
</organism>
<name>A0A918XT09_9PROT</name>
<evidence type="ECO:0000313" key="2">
    <source>
        <dbReference type="Proteomes" id="UP000630353"/>
    </source>
</evidence>